<evidence type="ECO:0000313" key="1">
    <source>
        <dbReference type="EMBL" id="CAF4419974.1"/>
    </source>
</evidence>
<name>A0A820QF80_9BILA</name>
<accession>A0A820QF80</accession>
<proteinExistence type="predicted"/>
<organism evidence="1 2">
    <name type="scientific">Adineta steineri</name>
    <dbReference type="NCBI Taxonomy" id="433720"/>
    <lineage>
        <taxon>Eukaryota</taxon>
        <taxon>Metazoa</taxon>
        <taxon>Spiralia</taxon>
        <taxon>Gnathifera</taxon>
        <taxon>Rotifera</taxon>
        <taxon>Eurotatoria</taxon>
        <taxon>Bdelloidea</taxon>
        <taxon>Adinetida</taxon>
        <taxon>Adinetidae</taxon>
        <taxon>Adineta</taxon>
    </lineage>
</organism>
<sequence length="44" mass="4807">MKLFLTALAKLPCVPPSTVWRGVTKNVSANFSPGTPVIWWAFSS</sequence>
<dbReference type="AlphaFoldDB" id="A0A820QF80"/>
<dbReference type="Proteomes" id="UP000663881">
    <property type="component" value="Unassembled WGS sequence"/>
</dbReference>
<gene>
    <name evidence="1" type="ORF">OKA104_LOCUS52463</name>
</gene>
<evidence type="ECO:0000313" key="2">
    <source>
        <dbReference type="Proteomes" id="UP000663881"/>
    </source>
</evidence>
<dbReference type="EMBL" id="CAJOAY010030538">
    <property type="protein sequence ID" value="CAF4419974.1"/>
    <property type="molecule type" value="Genomic_DNA"/>
</dbReference>
<reference evidence="1" key="1">
    <citation type="submission" date="2021-02" db="EMBL/GenBank/DDBJ databases">
        <authorList>
            <person name="Nowell W R."/>
        </authorList>
    </citation>
    <scope>NUCLEOTIDE SEQUENCE</scope>
</reference>
<protein>
    <submittedName>
        <fullName evidence="1">Uncharacterized protein</fullName>
    </submittedName>
</protein>
<feature type="non-terminal residue" evidence="1">
    <location>
        <position position="44"/>
    </location>
</feature>
<comment type="caution">
    <text evidence="1">The sequence shown here is derived from an EMBL/GenBank/DDBJ whole genome shotgun (WGS) entry which is preliminary data.</text>
</comment>